<dbReference type="InterPro" id="IPR008248">
    <property type="entry name" value="CheB-like"/>
</dbReference>
<dbReference type="CDD" id="cd17541">
    <property type="entry name" value="REC_CheB-like"/>
    <property type="match status" value="1"/>
</dbReference>
<dbReference type="InterPro" id="IPR011006">
    <property type="entry name" value="CheY-like_superfamily"/>
</dbReference>
<dbReference type="PANTHER" id="PTHR42872">
    <property type="entry name" value="PROTEIN-GLUTAMATE METHYLESTERASE/PROTEIN-GLUTAMINE GLUTAMINASE"/>
    <property type="match status" value="1"/>
</dbReference>
<keyword evidence="2 5" id="KW-0145">Chemotaxis</keyword>
<dbReference type="InterPro" id="IPR001789">
    <property type="entry name" value="Sig_transdc_resp-reg_receiver"/>
</dbReference>
<dbReference type="PROSITE" id="PS50110">
    <property type="entry name" value="RESPONSE_REGULATORY"/>
    <property type="match status" value="1"/>
</dbReference>
<keyword evidence="3 5" id="KW-0378">Hydrolase</keyword>
<keyword evidence="5 7" id="KW-0597">Phosphoprotein</keyword>
<feature type="active site" evidence="5 6">
    <location>
        <position position="168"/>
    </location>
</feature>
<evidence type="ECO:0000259" key="8">
    <source>
        <dbReference type="PROSITE" id="PS50110"/>
    </source>
</evidence>
<keyword evidence="1 5" id="KW-0963">Cytoplasm</keyword>
<accession>A0ABT4LMF1</accession>
<evidence type="ECO:0000256" key="4">
    <source>
        <dbReference type="ARBA" id="ARBA00048267"/>
    </source>
</evidence>
<feature type="domain" description="Response regulatory" evidence="8">
    <location>
        <begin position="5"/>
        <end position="122"/>
    </location>
</feature>
<protein>
    <recommendedName>
        <fullName evidence="5">Protein-glutamate methylesterase/protein-glutamine glutaminase</fullName>
        <ecNumber evidence="5">3.1.1.61</ecNumber>
        <ecNumber evidence="5">3.5.1.44</ecNumber>
    </recommendedName>
</protein>
<dbReference type="EMBL" id="JAPWGY010000006">
    <property type="protein sequence ID" value="MCZ4282283.1"/>
    <property type="molecule type" value="Genomic_DNA"/>
</dbReference>
<evidence type="ECO:0000313" key="11">
    <source>
        <dbReference type="Proteomes" id="UP001069802"/>
    </source>
</evidence>
<comment type="domain">
    <text evidence="5">Contains a C-terminal catalytic domain, and an N-terminal region which modulates catalytic activity.</text>
</comment>
<comment type="caution">
    <text evidence="10">The sequence shown here is derived from an EMBL/GenBank/DDBJ whole genome shotgun (WGS) entry which is preliminary data.</text>
</comment>
<evidence type="ECO:0000256" key="1">
    <source>
        <dbReference type="ARBA" id="ARBA00022490"/>
    </source>
</evidence>
<comment type="similarity">
    <text evidence="5">Belongs to the CheB family.</text>
</comment>
<comment type="catalytic activity">
    <reaction evidence="4 5">
        <text>[protein]-L-glutamate 5-O-methyl ester + H2O = L-glutamyl-[protein] + methanol + H(+)</text>
        <dbReference type="Rhea" id="RHEA:23236"/>
        <dbReference type="Rhea" id="RHEA-COMP:10208"/>
        <dbReference type="Rhea" id="RHEA-COMP:10311"/>
        <dbReference type="ChEBI" id="CHEBI:15377"/>
        <dbReference type="ChEBI" id="CHEBI:15378"/>
        <dbReference type="ChEBI" id="CHEBI:17790"/>
        <dbReference type="ChEBI" id="CHEBI:29973"/>
        <dbReference type="ChEBI" id="CHEBI:82795"/>
        <dbReference type="EC" id="3.1.1.61"/>
    </reaction>
</comment>
<dbReference type="RefSeq" id="WP_269424433.1">
    <property type="nucleotide sequence ID" value="NZ_JAPWGY010000006.1"/>
</dbReference>
<comment type="function">
    <text evidence="5">Involved in chemotaxis. Part of a chemotaxis signal transduction system that modulates chemotaxis in response to various stimuli. Catalyzes the demethylation of specific methylglutamate residues introduced into the chemoreceptors (methyl-accepting chemotaxis proteins or MCP) by CheR. Also mediates the irreversible deamidation of specific glutamine residues to glutamic acid.</text>
</comment>
<dbReference type="PANTHER" id="PTHR42872:SF6">
    <property type="entry name" value="PROTEIN-GLUTAMATE METHYLESTERASE_PROTEIN-GLUTAMINE GLUTAMINASE"/>
    <property type="match status" value="1"/>
</dbReference>
<evidence type="ECO:0000256" key="5">
    <source>
        <dbReference type="HAMAP-Rule" id="MF_00099"/>
    </source>
</evidence>
<dbReference type="InterPro" id="IPR000673">
    <property type="entry name" value="Sig_transdc_resp-reg_Me-estase"/>
</dbReference>
<dbReference type="Gene3D" id="3.40.50.2300">
    <property type="match status" value="1"/>
</dbReference>
<evidence type="ECO:0000256" key="7">
    <source>
        <dbReference type="PROSITE-ProRule" id="PRU00169"/>
    </source>
</evidence>
<comment type="catalytic activity">
    <reaction evidence="5">
        <text>L-glutaminyl-[protein] + H2O = L-glutamyl-[protein] + NH4(+)</text>
        <dbReference type="Rhea" id="RHEA:16441"/>
        <dbReference type="Rhea" id="RHEA-COMP:10207"/>
        <dbReference type="Rhea" id="RHEA-COMP:10208"/>
        <dbReference type="ChEBI" id="CHEBI:15377"/>
        <dbReference type="ChEBI" id="CHEBI:28938"/>
        <dbReference type="ChEBI" id="CHEBI:29973"/>
        <dbReference type="ChEBI" id="CHEBI:30011"/>
        <dbReference type="EC" id="3.5.1.44"/>
    </reaction>
</comment>
<name>A0ABT4LMF1_9PROT</name>
<evidence type="ECO:0000256" key="2">
    <source>
        <dbReference type="ARBA" id="ARBA00022500"/>
    </source>
</evidence>
<reference evidence="10" key="1">
    <citation type="submission" date="2022-12" db="EMBL/GenBank/DDBJ databases">
        <title>Bacterial isolates from different developmental stages of Nematostella vectensis.</title>
        <authorList>
            <person name="Fraune S."/>
        </authorList>
    </citation>
    <scope>NUCLEOTIDE SEQUENCE</scope>
    <source>
        <strain evidence="10">G21630-S1</strain>
    </source>
</reference>
<organism evidence="10 11">
    <name type="scientific">Kiloniella laminariae</name>
    <dbReference type="NCBI Taxonomy" id="454162"/>
    <lineage>
        <taxon>Bacteria</taxon>
        <taxon>Pseudomonadati</taxon>
        <taxon>Pseudomonadota</taxon>
        <taxon>Alphaproteobacteria</taxon>
        <taxon>Rhodospirillales</taxon>
        <taxon>Kiloniellaceae</taxon>
        <taxon>Kiloniella</taxon>
    </lineage>
</organism>
<dbReference type="CDD" id="cd16432">
    <property type="entry name" value="CheB_Rec"/>
    <property type="match status" value="1"/>
</dbReference>
<dbReference type="PIRSF" id="PIRSF000876">
    <property type="entry name" value="RR_chemtxs_CheB"/>
    <property type="match status" value="1"/>
</dbReference>
<feature type="domain" description="CheB-type methylesterase" evidence="9">
    <location>
        <begin position="156"/>
        <end position="342"/>
    </location>
</feature>
<dbReference type="Pfam" id="PF00072">
    <property type="entry name" value="Response_reg"/>
    <property type="match status" value="1"/>
</dbReference>
<comment type="PTM">
    <text evidence="5">Phosphorylated by CheA. Phosphorylation of the N-terminal regulatory domain activates the methylesterase activity.</text>
</comment>
<feature type="active site" evidence="5 6">
    <location>
        <position position="290"/>
    </location>
</feature>
<gene>
    <name evidence="5" type="primary">cheB</name>
    <name evidence="10" type="ORF">O4H49_15965</name>
</gene>
<dbReference type="SUPFAM" id="SSF52738">
    <property type="entry name" value="Methylesterase CheB, C-terminal domain"/>
    <property type="match status" value="1"/>
</dbReference>
<evidence type="ECO:0000313" key="10">
    <source>
        <dbReference type="EMBL" id="MCZ4282283.1"/>
    </source>
</evidence>
<feature type="modified residue" description="4-aspartylphosphate" evidence="5 7">
    <location>
        <position position="56"/>
    </location>
</feature>
<dbReference type="PROSITE" id="PS50122">
    <property type="entry name" value="CHEB"/>
    <property type="match status" value="1"/>
</dbReference>
<dbReference type="EC" id="3.1.1.61" evidence="5"/>
<proteinExistence type="inferred from homology"/>
<dbReference type="SMART" id="SM00448">
    <property type="entry name" value="REC"/>
    <property type="match status" value="1"/>
</dbReference>
<dbReference type="InterPro" id="IPR035909">
    <property type="entry name" value="CheB_C"/>
</dbReference>
<dbReference type="Proteomes" id="UP001069802">
    <property type="component" value="Unassembled WGS sequence"/>
</dbReference>
<dbReference type="NCBIfam" id="NF001965">
    <property type="entry name" value="PRK00742.1"/>
    <property type="match status" value="1"/>
</dbReference>
<feature type="active site" evidence="5 6">
    <location>
        <position position="194"/>
    </location>
</feature>
<dbReference type="SUPFAM" id="SSF52172">
    <property type="entry name" value="CheY-like"/>
    <property type="match status" value="1"/>
</dbReference>
<keyword evidence="11" id="KW-1185">Reference proteome</keyword>
<evidence type="ECO:0000256" key="6">
    <source>
        <dbReference type="PROSITE-ProRule" id="PRU00050"/>
    </source>
</evidence>
<dbReference type="Pfam" id="PF01339">
    <property type="entry name" value="CheB_methylest"/>
    <property type="match status" value="1"/>
</dbReference>
<dbReference type="HAMAP" id="MF_00099">
    <property type="entry name" value="CheB_chemtxs"/>
    <property type="match status" value="1"/>
</dbReference>
<sequence>MKQTKVLIVDDSALMRELLQALLSRDPGIEVVGTAADPFQARQMIKKLLPDVITLDIEMPKMDGLSFLEKIMTLRPMPVVMVSSLTQKGAEATIRALELGAVDFFSKPKLGMQKGIEERADELITKVKSAAGARVKALQKNDHELNRPNLLASVNFSTTEKIIAIGASTGGVEALREVICRLPANSPAVLITQHMPEKFTQTFAERLDKVSAVSVSEARHDERVLPGHVYIAPGNKHLKLKRSGANYICQLSDTPPVSGHRPSVDVLFSSTCEAAGKNAVGVILTGMGKDGAAGLLELRQAGAITLGQDETSCVVYGMPRAAFEIGAVEQQLPLRLITEAMLNACGSIQDRHIRV</sequence>
<comment type="subcellular location">
    <subcellularLocation>
        <location evidence="5">Cytoplasm</location>
    </subcellularLocation>
</comment>
<dbReference type="Gene3D" id="3.40.50.180">
    <property type="entry name" value="Methylesterase CheB, C-terminal domain"/>
    <property type="match status" value="1"/>
</dbReference>
<dbReference type="NCBIfam" id="NF009206">
    <property type="entry name" value="PRK12555.1"/>
    <property type="match status" value="1"/>
</dbReference>
<evidence type="ECO:0000256" key="3">
    <source>
        <dbReference type="ARBA" id="ARBA00022801"/>
    </source>
</evidence>
<evidence type="ECO:0000259" key="9">
    <source>
        <dbReference type="PROSITE" id="PS50122"/>
    </source>
</evidence>
<dbReference type="EC" id="3.5.1.44" evidence="5"/>